<reference evidence="7" key="1">
    <citation type="submission" date="2022-07" db="EMBL/GenBank/DDBJ databases">
        <title>Enhanced cultured diversity of the mouse gut microbiota enables custom-made synthetic communities.</title>
        <authorList>
            <person name="Afrizal A."/>
        </authorList>
    </citation>
    <scope>NUCLEOTIDE SEQUENCE</scope>
    <source>
        <strain evidence="7">DSM 29482</strain>
    </source>
</reference>
<feature type="domain" description="D-isomer specific 2-hydroxyacid dehydrogenase NAD-binding" evidence="6">
    <location>
        <begin position="111"/>
        <end position="292"/>
    </location>
</feature>
<evidence type="ECO:0000256" key="1">
    <source>
        <dbReference type="ARBA" id="ARBA00005854"/>
    </source>
</evidence>
<dbReference type="SUPFAM" id="SSF52283">
    <property type="entry name" value="Formate/glycerate dehydrogenase catalytic domain-like"/>
    <property type="match status" value="1"/>
</dbReference>
<dbReference type="EMBL" id="JANJZL010000006">
    <property type="protein sequence ID" value="MCR2044472.1"/>
    <property type="molecule type" value="Genomic_DNA"/>
</dbReference>
<keyword evidence="8" id="KW-1185">Reference proteome</keyword>
<accession>A0A9X2MJT5</accession>
<dbReference type="GO" id="GO:0003714">
    <property type="term" value="F:transcription corepressor activity"/>
    <property type="evidence" value="ECO:0007669"/>
    <property type="project" value="InterPro"/>
</dbReference>
<comment type="similarity">
    <text evidence="1 4">Belongs to the D-isomer specific 2-hydroxyacid dehydrogenase family.</text>
</comment>
<evidence type="ECO:0000313" key="8">
    <source>
        <dbReference type="Proteomes" id="UP001142078"/>
    </source>
</evidence>
<evidence type="ECO:0000256" key="3">
    <source>
        <dbReference type="ARBA" id="ARBA00023027"/>
    </source>
</evidence>
<dbReference type="GO" id="GO:0016616">
    <property type="term" value="F:oxidoreductase activity, acting on the CH-OH group of donors, NAD or NADP as acceptor"/>
    <property type="evidence" value="ECO:0007669"/>
    <property type="project" value="InterPro"/>
</dbReference>
<evidence type="ECO:0000259" key="6">
    <source>
        <dbReference type="Pfam" id="PF02826"/>
    </source>
</evidence>
<dbReference type="Proteomes" id="UP001142078">
    <property type="component" value="Unassembled WGS sequence"/>
</dbReference>
<name>A0A9X2MJT5_9FIRM</name>
<dbReference type="InterPro" id="IPR006140">
    <property type="entry name" value="D-isomer_DH_NAD-bd"/>
</dbReference>
<protein>
    <submittedName>
        <fullName evidence="7">C-terminal binding protein</fullName>
    </submittedName>
</protein>
<proteinExistence type="inferred from homology"/>
<evidence type="ECO:0000259" key="5">
    <source>
        <dbReference type="Pfam" id="PF00389"/>
    </source>
</evidence>
<dbReference type="InterPro" id="IPR050418">
    <property type="entry name" value="D-iso_2-hydroxyacid_DH_PdxB"/>
</dbReference>
<sequence length="317" mass="36234">MSEKFNVVVHSLIVDEPDIEEKILSPIADIRFIPNDNKYDFYKAILKADGIIIADREIDSNAISKMKRCKVISRQGVGIDNIDVNEAKKRNIVVANIPDYCTEDVANYTVASILSITRHIHIYNKHVKEGLWSVGSVFSTNKFPPIRRISTQTLGVVGYGRIARSVIKKMKNFNVNILVYYPRADKRVENKEEIEFVDFKTLLRSSDIITLHVPLTKHTKYMFDIEAFKIMKRTSFLVNTSRGSVVNEKALYIALKERLIAGAAIDVMEEEPPKKDNPLLNLDNIIITPHMAFLSKDSYEEMRRKAAENVKNILLHI</sequence>
<dbReference type="FunFam" id="3.40.50.720:FF:000203">
    <property type="entry name" value="D-3-phosphoglycerate dehydrogenase (SerA)"/>
    <property type="match status" value="1"/>
</dbReference>
<dbReference type="Pfam" id="PF02826">
    <property type="entry name" value="2-Hacid_dh_C"/>
    <property type="match status" value="1"/>
</dbReference>
<dbReference type="GO" id="GO:0051287">
    <property type="term" value="F:NAD binding"/>
    <property type="evidence" value="ECO:0007669"/>
    <property type="project" value="InterPro"/>
</dbReference>
<dbReference type="PROSITE" id="PS00671">
    <property type="entry name" value="D_2_HYDROXYACID_DH_3"/>
    <property type="match status" value="1"/>
</dbReference>
<comment type="caution">
    <text evidence="7">The sequence shown here is derived from an EMBL/GenBank/DDBJ whole genome shotgun (WGS) entry which is preliminary data.</text>
</comment>
<dbReference type="InterPro" id="IPR006139">
    <property type="entry name" value="D-isomer_2_OHA_DH_cat_dom"/>
</dbReference>
<evidence type="ECO:0000256" key="2">
    <source>
        <dbReference type="ARBA" id="ARBA00023002"/>
    </source>
</evidence>
<evidence type="ECO:0000256" key="4">
    <source>
        <dbReference type="RuleBase" id="RU003719"/>
    </source>
</evidence>
<dbReference type="InterPro" id="IPR029753">
    <property type="entry name" value="D-isomer_DH_CS"/>
</dbReference>
<dbReference type="InterPro" id="IPR036291">
    <property type="entry name" value="NAD(P)-bd_dom_sf"/>
</dbReference>
<dbReference type="Pfam" id="PF00389">
    <property type="entry name" value="2-Hacid_dh"/>
    <property type="match status" value="1"/>
</dbReference>
<organism evidence="7 8">
    <name type="scientific">Anaerosalibacter massiliensis</name>
    <dbReference type="NCBI Taxonomy" id="1347392"/>
    <lineage>
        <taxon>Bacteria</taxon>
        <taxon>Bacillati</taxon>
        <taxon>Bacillota</taxon>
        <taxon>Tissierellia</taxon>
        <taxon>Tissierellales</taxon>
        <taxon>Sporanaerobacteraceae</taxon>
        <taxon>Anaerosalibacter</taxon>
    </lineage>
</organism>
<dbReference type="InterPro" id="IPR043322">
    <property type="entry name" value="CtBP"/>
</dbReference>
<keyword evidence="3" id="KW-0520">NAD</keyword>
<dbReference type="PANTHER" id="PTHR43761">
    <property type="entry name" value="D-ISOMER SPECIFIC 2-HYDROXYACID DEHYDROGENASE FAMILY PROTEIN (AFU_ORTHOLOGUE AFUA_1G13630)"/>
    <property type="match status" value="1"/>
</dbReference>
<evidence type="ECO:0000313" key="7">
    <source>
        <dbReference type="EMBL" id="MCR2044472.1"/>
    </source>
</evidence>
<dbReference type="SUPFAM" id="SSF51735">
    <property type="entry name" value="NAD(P)-binding Rossmann-fold domains"/>
    <property type="match status" value="1"/>
</dbReference>
<dbReference type="PROSITE" id="PS00670">
    <property type="entry name" value="D_2_HYDROXYACID_DH_2"/>
    <property type="match status" value="1"/>
</dbReference>
<feature type="domain" description="D-isomer specific 2-hydroxyacid dehydrogenase catalytic" evidence="5">
    <location>
        <begin position="18"/>
        <end position="314"/>
    </location>
</feature>
<dbReference type="RefSeq" id="WP_257490501.1">
    <property type="nucleotide sequence ID" value="NZ_JANJZL010000006.1"/>
</dbReference>
<keyword evidence="2 4" id="KW-0560">Oxidoreductase</keyword>
<dbReference type="AlphaFoldDB" id="A0A9X2MJT5"/>
<gene>
    <name evidence="7" type="ORF">NSA23_10135</name>
</gene>
<dbReference type="PANTHER" id="PTHR43761:SF1">
    <property type="entry name" value="D-ISOMER SPECIFIC 2-HYDROXYACID DEHYDROGENASE CATALYTIC DOMAIN-CONTAINING PROTEIN-RELATED"/>
    <property type="match status" value="1"/>
</dbReference>
<dbReference type="CDD" id="cd05299">
    <property type="entry name" value="CtBP_dh"/>
    <property type="match status" value="1"/>
</dbReference>
<dbReference type="Gene3D" id="3.40.50.720">
    <property type="entry name" value="NAD(P)-binding Rossmann-like Domain"/>
    <property type="match status" value="2"/>
</dbReference>